<keyword evidence="2" id="KW-1185">Reference proteome</keyword>
<protein>
    <submittedName>
        <fullName evidence="1">Uncharacterized protein</fullName>
    </submittedName>
</protein>
<evidence type="ECO:0000313" key="2">
    <source>
        <dbReference type="Proteomes" id="UP001642360"/>
    </source>
</evidence>
<organism evidence="1 2">
    <name type="scientific">Ilex paraguariensis</name>
    <name type="common">yerba mate</name>
    <dbReference type="NCBI Taxonomy" id="185542"/>
    <lineage>
        <taxon>Eukaryota</taxon>
        <taxon>Viridiplantae</taxon>
        <taxon>Streptophyta</taxon>
        <taxon>Embryophyta</taxon>
        <taxon>Tracheophyta</taxon>
        <taxon>Spermatophyta</taxon>
        <taxon>Magnoliopsida</taxon>
        <taxon>eudicotyledons</taxon>
        <taxon>Gunneridae</taxon>
        <taxon>Pentapetalae</taxon>
        <taxon>asterids</taxon>
        <taxon>campanulids</taxon>
        <taxon>Aquifoliales</taxon>
        <taxon>Aquifoliaceae</taxon>
        <taxon>Ilex</taxon>
    </lineage>
</organism>
<evidence type="ECO:0000313" key="1">
    <source>
        <dbReference type="EMBL" id="CAK9151484.1"/>
    </source>
</evidence>
<reference evidence="1 2" key="1">
    <citation type="submission" date="2024-02" db="EMBL/GenBank/DDBJ databases">
        <authorList>
            <person name="Vignale AGUSTIN F."/>
            <person name="Sosa J E."/>
            <person name="Modenutti C."/>
        </authorList>
    </citation>
    <scope>NUCLEOTIDE SEQUENCE [LARGE SCALE GENOMIC DNA]</scope>
</reference>
<dbReference type="Proteomes" id="UP001642360">
    <property type="component" value="Unassembled WGS sequence"/>
</dbReference>
<sequence length="106" mass="12770">MENALAYTYEWRRYDDVWECLATGQWLCYPFTPLTVSKVRDHARKLLEKHIKKPFFDVRYGESVERMSVEDLERGKQWLSDTFYLIRETLNLLCTIKAIFCLFVYG</sequence>
<accession>A0ABC8S2M7</accession>
<proteinExistence type="predicted"/>
<dbReference type="AlphaFoldDB" id="A0ABC8S2M7"/>
<gene>
    <name evidence="1" type="ORF">ILEXP_LOCUS19655</name>
</gene>
<comment type="caution">
    <text evidence="1">The sequence shown here is derived from an EMBL/GenBank/DDBJ whole genome shotgun (WGS) entry which is preliminary data.</text>
</comment>
<name>A0ABC8S2M7_9AQUA</name>
<dbReference type="EMBL" id="CAUOFW020002147">
    <property type="protein sequence ID" value="CAK9151484.1"/>
    <property type="molecule type" value="Genomic_DNA"/>
</dbReference>